<dbReference type="SMART" id="SM00345">
    <property type="entry name" value="HTH_GNTR"/>
    <property type="match status" value="1"/>
</dbReference>
<accession>A0A329TGJ6</accession>
<dbReference type="InterPro" id="IPR000524">
    <property type="entry name" value="Tscrpt_reg_HTH_GntR"/>
</dbReference>
<dbReference type="GO" id="GO:0003677">
    <property type="term" value="F:DNA binding"/>
    <property type="evidence" value="ECO:0007669"/>
    <property type="project" value="UniProtKB-KW"/>
</dbReference>
<dbReference type="EMBL" id="PRKZ01000010">
    <property type="protein sequence ID" value="RAW48143.1"/>
    <property type="molecule type" value="Genomic_DNA"/>
</dbReference>
<protein>
    <submittedName>
        <fullName evidence="5">GntR family transcriptional regulator</fullName>
    </submittedName>
</protein>
<keyword evidence="3" id="KW-0804">Transcription</keyword>
<dbReference type="GO" id="GO:0003700">
    <property type="term" value="F:DNA-binding transcription factor activity"/>
    <property type="evidence" value="ECO:0007669"/>
    <property type="project" value="InterPro"/>
</dbReference>
<keyword evidence="1" id="KW-0805">Transcription regulation</keyword>
<dbReference type="AlphaFoldDB" id="A0A329TGJ6"/>
<dbReference type="CDD" id="cd07377">
    <property type="entry name" value="WHTH_GntR"/>
    <property type="match status" value="1"/>
</dbReference>
<feature type="domain" description="HTH gntR-type" evidence="4">
    <location>
        <begin position="9"/>
        <end position="77"/>
    </location>
</feature>
<dbReference type="PANTHER" id="PTHR38445">
    <property type="entry name" value="HTH-TYPE TRANSCRIPTIONAL REPRESSOR YTRA"/>
    <property type="match status" value="1"/>
</dbReference>
<comment type="caution">
    <text evidence="5">The sequence shown here is derived from an EMBL/GenBank/DDBJ whole genome shotgun (WGS) entry which is preliminary data.</text>
</comment>
<evidence type="ECO:0000313" key="5">
    <source>
        <dbReference type="EMBL" id="RAW48143.1"/>
    </source>
</evidence>
<dbReference type="RefSeq" id="WP_112116338.1">
    <property type="nucleotide sequence ID" value="NZ_PRKZ01000010.1"/>
</dbReference>
<proteinExistence type="predicted"/>
<evidence type="ECO:0000259" key="4">
    <source>
        <dbReference type="PROSITE" id="PS50949"/>
    </source>
</evidence>
<dbReference type="InterPro" id="IPR036388">
    <property type="entry name" value="WH-like_DNA-bd_sf"/>
</dbReference>
<gene>
    <name evidence="5" type="ORF">C4N25_11950</name>
</gene>
<name>A0A329TGJ6_9FIRM</name>
<dbReference type="InterPro" id="IPR036390">
    <property type="entry name" value="WH_DNA-bd_sf"/>
</dbReference>
<evidence type="ECO:0000313" key="6">
    <source>
        <dbReference type="Proteomes" id="UP000251634"/>
    </source>
</evidence>
<keyword evidence="2" id="KW-0238">DNA-binding</keyword>
<dbReference type="PROSITE" id="PS50949">
    <property type="entry name" value="HTH_GNTR"/>
    <property type="match status" value="1"/>
</dbReference>
<evidence type="ECO:0000256" key="1">
    <source>
        <dbReference type="ARBA" id="ARBA00023015"/>
    </source>
</evidence>
<reference evidence="5 6" key="1">
    <citation type="submission" date="2018-02" db="EMBL/GenBank/DDBJ databases">
        <title>Complete genome sequencing of Faecalibacterium prausnitzii strains isolated from the human gut.</title>
        <authorList>
            <person name="Fitzgerald B.C."/>
            <person name="Shkoporov A.N."/>
            <person name="Ross P.R."/>
            <person name="Hill C."/>
        </authorList>
    </citation>
    <scope>NUCLEOTIDE SEQUENCE [LARGE SCALE GENOMIC DNA]</scope>
    <source>
        <strain evidence="5 6">APC942/8-14-2</strain>
    </source>
</reference>
<sequence length="126" mass="13963">MAEQFDSSRPIYAQLVERLKAKILAGIYPPGGHLDSVRDLAAAAGVNPNTMQRALAQLENEGLVRTERTAGRYVTEDRALIEQLRAEAARNLTAEFLEKMRGIGYGPEQAAALLERWNEKEGTNHD</sequence>
<evidence type="ECO:0000256" key="3">
    <source>
        <dbReference type="ARBA" id="ARBA00023163"/>
    </source>
</evidence>
<dbReference type="Gene3D" id="1.10.287.2110">
    <property type="match status" value="1"/>
</dbReference>
<dbReference type="SUPFAM" id="SSF46785">
    <property type="entry name" value="Winged helix' DNA-binding domain"/>
    <property type="match status" value="1"/>
</dbReference>
<evidence type="ECO:0000256" key="2">
    <source>
        <dbReference type="ARBA" id="ARBA00023125"/>
    </source>
</evidence>
<dbReference type="Gene3D" id="1.10.10.10">
    <property type="entry name" value="Winged helix-like DNA-binding domain superfamily/Winged helix DNA-binding domain"/>
    <property type="match status" value="1"/>
</dbReference>
<dbReference type="Pfam" id="PF00392">
    <property type="entry name" value="GntR"/>
    <property type="match status" value="1"/>
</dbReference>
<organism evidence="5 6">
    <name type="scientific">Faecalibacterium prausnitzii</name>
    <dbReference type="NCBI Taxonomy" id="853"/>
    <lineage>
        <taxon>Bacteria</taxon>
        <taxon>Bacillati</taxon>
        <taxon>Bacillota</taxon>
        <taxon>Clostridia</taxon>
        <taxon>Eubacteriales</taxon>
        <taxon>Oscillospiraceae</taxon>
        <taxon>Faecalibacterium</taxon>
    </lineage>
</organism>
<dbReference type="Proteomes" id="UP000251634">
    <property type="component" value="Unassembled WGS sequence"/>
</dbReference>
<dbReference type="PANTHER" id="PTHR38445:SF6">
    <property type="entry name" value="GNTR-FAMILY TRANSCRIPTIONAL REGULATOR"/>
    <property type="match status" value="1"/>
</dbReference>